<feature type="domain" description="Copper resistance protein D" evidence="2">
    <location>
        <begin position="42"/>
        <end position="137"/>
    </location>
</feature>
<proteinExistence type="predicted"/>
<reference evidence="4" key="1">
    <citation type="submission" date="2017-02" db="EMBL/GenBank/DDBJ databases">
        <authorList>
            <person name="Mornico D."/>
        </authorList>
    </citation>
    <scope>NUCLEOTIDE SEQUENCE [LARGE SCALE GENOMIC DNA]</scope>
</reference>
<accession>A0A1R4EHJ9</accession>
<feature type="transmembrane region" description="Helical" evidence="1">
    <location>
        <begin position="118"/>
        <end position="141"/>
    </location>
</feature>
<dbReference type="OrthoDB" id="1162754at2"/>
<feature type="transmembrane region" description="Helical" evidence="1">
    <location>
        <begin position="87"/>
        <end position="106"/>
    </location>
</feature>
<keyword evidence="1" id="KW-0472">Membrane</keyword>
<sequence length="146" mass="16090">MINYILIAHLLGATIWTGGHLILSLVVLPKALKTEQLAGLMAFEEQFEKIGMPALILQIITGLWMVYRLFPEVSLWFGFDNDLSTLITLKITLLALTVLVALHARFRVIPTLSAARLGFFALHIVAVTLLSVSFVIVGSLFRTGLS</sequence>
<dbReference type="Pfam" id="PF05425">
    <property type="entry name" value="CopD"/>
    <property type="match status" value="1"/>
</dbReference>
<evidence type="ECO:0000259" key="2">
    <source>
        <dbReference type="Pfam" id="PF05425"/>
    </source>
</evidence>
<gene>
    <name evidence="3" type="ORF">A1019T_01989</name>
</gene>
<name>A0A1R4EHJ9_9GAMM</name>
<evidence type="ECO:0000256" key="1">
    <source>
        <dbReference type="SAM" id="Phobius"/>
    </source>
</evidence>
<dbReference type="InterPro" id="IPR008457">
    <property type="entry name" value="Cu-R_CopD_dom"/>
</dbReference>
<dbReference type="RefSeq" id="WP_077449366.1">
    <property type="nucleotide sequence ID" value="NZ_FUGD01000116.1"/>
</dbReference>
<keyword evidence="4" id="KW-1185">Reference proteome</keyword>
<organism evidence="3 4">
    <name type="scientific">Psychrobacter pasteurii</name>
    <dbReference type="NCBI Taxonomy" id="1945520"/>
    <lineage>
        <taxon>Bacteria</taxon>
        <taxon>Pseudomonadati</taxon>
        <taxon>Pseudomonadota</taxon>
        <taxon>Gammaproteobacteria</taxon>
        <taxon>Moraxellales</taxon>
        <taxon>Moraxellaceae</taxon>
        <taxon>Psychrobacter</taxon>
    </lineage>
</organism>
<feature type="transmembrane region" description="Helical" evidence="1">
    <location>
        <begin position="50"/>
        <end position="67"/>
    </location>
</feature>
<keyword evidence="1" id="KW-0812">Transmembrane</keyword>
<dbReference type="AlphaFoldDB" id="A0A1R4EHJ9"/>
<dbReference type="GO" id="GO:0016020">
    <property type="term" value="C:membrane"/>
    <property type="evidence" value="ECO:0007669"/>
    <property type="project" value="InterPro"/>
</dbReference>
<feature type="transmembrane region" description="Helical" evidence="1">
    <location>
        <begin position="6"/>
        <end position="29"/>
    </location>
</feature>
<dbReference type="Proteomes" id="UP000188169">
    <property type="component" value="Unassembled WGS sequence"/>
</dbReference>
<evidence type="ECO:0000313" key="3">
    <source>
        <dbReference type="EMBL" id="SJM38001.1"/>
    </source>
</evidence>
<protein>
    <submittedName>
        <fullName evidence="3">Copper resistance protein D</fullName>
    </submittedName>
</protein>
<evidence type="ECO:0000313" key="4">
    <source>
        <dbReference type="Proteomes" id="UP000188169"/>
    </source>
</evidence>
<dbReference type="EMBL" id="FUGD01000116">
    <property type="protein sequence ID" value="SJM38001.1"/>
    <property type="molecule type" value="Genomic_DNA"/>
</dbReference>
<keyword evidence="1" id="KW-1133">Transmembrane helix</keyword>